<name>A0A2R5G9A7_9STRA</name>
<keyword evidence="1" id="KW-0547">Nucleotide-binding</keyword>
<accession>A0A2R5G9A7</accession>
<dbReference type="Gene3D" id="3.40.850.10">
    <property type="entry name" value="Kinesin motor domain"/>
    <property type="match status" value="1"/>
</dbReference>
<evidence type="ECO:0000256" key="2">
    <source>
        <dbReference type="SAM" id="MobiDB-lite"/>
    </source>
</evidence>
<dbReference type="Proteomes" id="UP000241890">
    <property type="component" value="Unassembled WGS sequence"/>
</dbReference>
<dbReference type="SUPFAM" id="SSF81383">
    <property type="entry name" value="F-box domain"/>
    <property type="match status" value="1"/>
</dbReference>
<feature type="binding site" evidence="1">
    <location>
        <begin position="282"/>
        <end position="289"/>
    </location>
    <ligand>
        <name>ATP</name>
        <dbReference type="ChEBI" id="CHEBI:30616"/>
    </ligand>
</feature>
<dbReference type="SUPFAM" id="SSF52540">
    <property type="entry name" value="P-loop containing nucleoside triphosphate hydrolases"/>
    <property type="match status" value="1"/>
</dbReference>
<dbReference type="PROSITE" id="PS50067">
    <property type="entry name" value="KINESIN_MOTOR_2"/>
    <property type="match status" value="1"/>
</dbReference>
<dbReference type="PRINTS" id="PR00380">
    <property type="entry name" value="KINESINHEAVY"/>
</dbReference>
<dbReference type="InterPro" id="IPR036961">
    <property type="entry name" value="Kinesin_motor_dom_sf"/>
</dbReference>
<sequence length="626" mass="70494">MNHALVPATLPEDPPAWLLEMLGFLSFADRAAMLSVNKSWAQLTRWPGWWKAQCRFAAEHFNLFCPQILPASETWLGFFEDLWSVRHLWSGKENAEARQRREDSRLQDLEGQRIQVFARLKPATQATMDDAQELALDKGEEEEKDAETKAVMLPLHQRLALIKLQFPGREVSSREALQILQRQGDWFQGAKLEESEETSESAKDDDGGEKPASKQMFEFKIHNVNEADGNIVMTCPNVGIRSFDVNGIFGECTSQDAVYDRIGRKLVVDCLNGWNGTLFVYGQTGSGKTYTMYYGPDDGLCTDGLMSAKVGLVPRVCVDMLRAVEQRNESKKVRADLALSYVEVYNEQVFDLLRGGQAVGRSSVAAQRYVLSGQAQMPVHTHRDVESLLRTGEESKTKAATKMNDRSTRGHTLIIMTLKQRCLRTGAEVESHLFMGDLGGSERLEKSKAEGQNLLEATHINMGLLALKKVIAALNRSQRHIPYKDSKLTMLMAAGLGGSSRTRAVVCVNSDPRHAAETLETLRFGEECSLVKNRRRENNASLVGDLVREIDHRIKELENVIRNKEKWETVEVRRVDAQVEQGTFEETLNAQGGEMVRTTRLVGAEEEHEQLQRLHERRRQLLGIAN</sequence>
<keyword evidence="5" id="KW-1185">Reference proteome</keyword>
<feature type="domain" description="Kinesin motor" evidence="3">
    <location>
        <begin position="113"/>
        <end position="531"/>
    </location>
</feature>
<dbReference type="PANTHER" id="PTHR24115:SF545">
    <property type="entry name" value="KINESIN-LIKE PROTEIN KIP2"/>
    <property type="match status" value="1"/>
</dbReference>
<organism evidence="4 5">
    <name type="scientific">Hondaea fermentalgiana</name>
    <dbReference type="NCBI Taxonomy" id="2315210"/>
    <lineage>
        <taxon>Eukaryota</taxon>
        <taxon>Sar</taxon>
        <taxon>Stramenopiles</taxon>
        <taxon>Bigyra</taxon>
        <taxon>Labyrinthulomycetes</taxon>
        <taxon>Thraustochytrida</taxon>
        <taxon>Thraustochytriidae</taxon>
        <taxon>Hondaea</taxon>
    </lineage>
</organism>
<dbReference type="GO" id="GO:0008017">
    <property type="term" value="F:microtubule binding"/>
    <property type="evidence" value="ECO:0007669"/>
    <property type="project" value="InterPro"/>
</dbReference>
<evidence type="ECO:0000256" key="1">
    <source>
        <dbReference type="PROSITE-ProRule" id="PRU00283"/>
    </source>
</evidence>
<dbReference type="GO" id="GO:0005871">
    <property type="term" value="C:kinesin complex"/>
    <property type="evidence" value="ECO:0007669"/>
    <property type="project" value="TreeGrafter"/>
</dbReference>
<evidence type="ECO:0000313" key="5">
    <source>
        <dbReference type="Proteomes" id="UP000241890"/>
    </source>
</evidence>
<proteinExistence type="inferred from homology"/>
<dbReference type="InterPro" id="IPR027640">
    <property type="entry name" value="Kinesin-like_fam"/>
</dbReference>
<reference evidence="4 5" key="1">
    <citation type="submission" date="2017-12" db="EMBL/GenBank/DDBJ databases">
        <title>Sequencing, de novo assembly and annotation of complete genome of a new Thraustochytrid species, strain FCC1311.</title>
        <authorList>
            <person name="Sedici K."/>
            <person name="Godart F."/>
            <person name="Aiese Cigliano R."/>
            <person name="Sanseverino W."/>
            <person name="Barakat M."/>
            <person name="Ortet P."/>
            <person name="Marechal E."/>
            <person name="Cagnac O."/>
            <person name="Amato A."/>
        </authorList>
    </citation>
    <scope>NUCLEOTIDE SEQUENCE [LARGE SCALE GENOMIC DNA]</scope>
</reference>
<dbReference type="Pfam" id="PF00225">
    <property type="entry name" value="Kinesin"/>
    <property type="match status" value="1"/>
</dbReference>
<dbReference type="EMBL" id="BEYU01000025">
    <property type="protein sequence ID" value="GBG26909.1"/>
    <property type="molecule type" value="Genomic_DNA"/>
</dbReference>
<dbReference type="SMART" id="SM00129">
    <property type="entry name" value="KISc"/>
    <property type="match status" value="1"/>
</dbReference>
<dbReference type="GO" id="GO:0003777">
    <property type="term" value="F:microtubule motor activity"/>
    <property type="evidence" value="ECO:0007669"/>
    <property type="project" value="InterPro"/>
</dbReference>
<dbReference type="GO" id="GO:0005874">
    <property type="term" value="C:microtubule"/>
    <property type="evidence" value="ECO:0007669"/>
    <property type="project" value="TreeGrafter"/>
</dbReference>
<dbReference type="GO" id="GO:0016887">
    <property type="term" value="F:ATP hydrolysis activity"/>
    <property type="evidence" value="ECO:0007669"/>
    <property type="project" value="TreeGrafter"/>
</dbReference>
<evidence type="ECO:0000313" key="4">
    <source>
        <dbReference type="EMBL" id="GBG26909.1"/>
    </source>
</evidence>
<dbReference type="PANTHER" id="PTHR24115">
    <property type="entry name" value="KINESIN-RELATED"/>
    <property type="match status" value="1"/>
</dbReference>
<evidence type="ECO:0000259" key="3">
    <source>
        <dbReference type="PROSITE" id="PS50067"/>
    </source>
</evidence>
<dbReference type="AlphaFoldDB" id="A0A2R5G9A7"/>
<dbReference type="GO" id="GO:0007018">
    <property type="term" value="P:microtubule-based movement"/>
    <property type="evidence" value="ECO:0007669"/>
    <property type="project" value="InterPro"/>
</dbReference>
<dbReference type="GO" id="GO:0005524">
    <property type="term" value="F:ATP binding"/>
    <property type="evidence" value="ECO:0007669"/>
    <property type="project" value="UniProtKB-UniRule"/>
</dbReference>
<comment type="caution">
    <text evidence="4">The sequence shown here is derived from an EMBL/GenBank/DDBJ whole genome shotgun (WGS) entry which is preliminary data.</text>
</comment>
<comment type="similarity">
    <text evidence="1">Belongs to the TRAFAC class myosin-kinesin ATPase superfamily. Kinesin family.</text>
</comment>
<keyword evidence="1" id="KW-0505">Motor protein</keyword>
<protein>
    <submittedName>
        <fullName evidence="4">Kinesin-like protein</fullName>
    </submittedName>
</protein>
<dbReference type="InterPro" id="IPR036047">
    <property type="entry name" value="F-box-like_dom_sf"/>
</dbReference>
<feature type="region of interest" description="Disordered" evidence="2">
    <location>
        <begin position="190"/>
        <end position="212"/>
    </location>
</feature>
<dbReference type="InterPro" id="IPR027417">
    <property type="entry name" value="P-loop_NTPase"/>
</dbReference>
<dbReference type="InterPro" id="IPR001752">
    <property type="entry name" value="Kinesin_motor_dom"/>
</dbReference>
<dbReference type="OrthoDB" id="194343at2759"/>
<gene>
    <name evidence="4" type="ORF">FCC1311_031322</name>
</gene>
<dbReference type="InParanoid" id="A0A2R5G9A7"/>
<feature type="compositionally biased region" description="Basic and acidic residues" evidence="2">
    <location>
        <begin position="200"/>
        <end position="212"/>
    </location>
</feature>
<keyword evidence="1" id="KW-0067">ATP-binding</keyword>